<name>A0A2P8IE46_SACCR</name>
<dbReference type="InterPro" id="IPR043917">
    <property type="entry name" value="DUF5753"/>
</dbReference>
<dbReference type="AlphaFoldDB" id="A0A2P8IE46"/>
<dbReference type="InterPro" id="IPR010982">
    <property type="entry name" value="Lambda_DNA-bd_dom_sf"/>
</dbReference>
<evidence type="ECO:0000313" key="2">
    <source>
        <dbReference type="EMBL" id="PSL56736.1"/>
    </source>
</evidence>
<sequence length="292" mass="32525">MESEEKPVTRLSTARSRELGEELRRVRHRARMTSGFVADALGWSLGKLSKLETGSRGTSPWEIGTLLGRCGADKPTRDRILAIASEADTGNFVRRHEPWSDTLTALTVHEYAASTLTTYEPLVIPSLAQTEEYALALTKDRGVVDARMARQETLRRPGGPETVIYVHEAALRVVVGDSKVMRDQMLRLTLMCGWARISPRIIPMSAQAHAVLRHSGALLTFPAPIKPLAYAETETATVFHDEPDAIAAYEVKMRQLERLVLSPTHSRDVFARWADAYDRDHRSAPEAKRGDT</sequence>
<protein>
    <submittedName>
        <fullName evidence="2">Helix-turn-helix protein</fullName>
    </submittedName>
</protein>
<dbReference type="Gene3D" id="1.10.260.40">
    <property type="entry name" value="lambda repressor-like DNA-binding domains"/>
    <property type="match status" value="1"/>
</dbReference>
<feature type="domain" description="DUF5753" evidence="1">
    <location>
        <begin position="105"/>
        <end position="271"/>
    </location>
</feature>
<proteinExistence type="predicted"/>
<comment type="caution">
    <text evidence="2">The sequence shown here is derived from an EMBL/GenBank/DDBJ whole genome shotgun (WGS) entry which is preliminary data.</text>
</comment>
<evidence type="ECO:0000313" key="3">
    <source>
        <dbReference type="Proteomes" id="UP000241118"/>
    </source>
</evidence>
<dbReference type="SUPFAM" id="SSF47413">
    <property type="entry name" value="lambda repressor-like DNA-binding domains"/>
    <property type="match status" value="1"/>
</dbReference>
<dbReference type="InterPro" id="IPR001387">
    <property type="entry name" value="Cro/C1-type_HTH"/>
</dbReference>
<accession>A0A2P8IE46</accession>
<dbReference type="Pfam" id="PF19054">
    <property type="entry name" value="DUF5753"/>
    <property type="match status" value="1"/>
</dbReference>
<reference evidence="2 3" key="1">
    <citation type="submission" date="2018-03" db="EMBL/GenBank/DDBJ databases">
        <title>Genomic Encyclopedia of Type Strains, Phase III (KMG-III): the genomes of soil and plant-associated and newly described type strains.</title>
        <authorList>
            <person name="Whitman W."/>
        </authorList>
    </citation>
    <scope>NUCLEOTIDE SEQUENCE [LARGE SCALE GENOMIC DNA]</scope>
    <source>
        <strain evidence="2 3">CGMCC 4.7097</strain>
    </source>
</reference>
<evidence type="ECO:0000259" key="1">
    <source>
        <dbReference type="Pfam" id="PF19054"/>
    </source>
</evidence>
<dbReference type="Proteomes" id="UP000241118">
    <property type="component" value="Unassembled WGS sequence"/>
</dbReference>
<gene>
    <name evidence="2" type="ORF">B0I31_103492</name>
</gene>
<dbReference type="EMBL" id="PYAX01000003">
    <property type="protein sequence ID" value="PSL56736.1"/>
    <property type="molecule type" value="Genomic_DNA"/>
</dbReference>
<organism evidence="2 3">
    <name type="scientific">Saccharothrix carnea</name>
    <dbReference type="NCBI Taxonomy" id="1280637"/>
    <lineage>
        <taxon>Bacteria</taxon>
        <taxon>Bacillati</taxon>
        <taxon>Actinomycetota</taxon>
        <taxon>Actinomycetes</taxon>
        <taxon>Pseudonocardiales</taxon>
        <taxon>Pseudonocardiaceae</taxon>
        <taxon>Saccharothrix</taxon>
    </lineage>
</organism>
<dbReference type="CDD" id="cd00093">
    <property type="entry name" value="HTH_XRE"/>
    <property type="match status" value="1"/>
</dbReference>
<dbReference type="GO" id="GO:0003677">
    <property type="term" value="F:DNA binding"/>
    <property type="evidence" value="ECO:0007669"/>
    <property type="project" value="InterPro"/>
</dbReference>
<keyword evidence="3" id="KW-1185">Reference proteome</keyword>
<dbReference type="Pfam" id="PF13560">
    <property type="entry name" value="HTH_31"/>
    <property type="match status" value="1"/>
</dbReference>